<dbReference type="SUPFAM" id="SSF54427">
    <property type="entry name" value="NTF2-like"/>
    <property type="match status" value="1"/>
</dbReference>
<dbReference type="PANTHER" id="PTHR41542:SF1">
    <property type="entry name" value="BLL5807 PROTEIN"/>
    <property type="match status" value="1"/>
</dbReference>
<organism evidence="4 5">
    <name type="scientific">Magnetofaba australis IT-1</name>
    <dbReference type="NCBI Taxonomy" id="1434232"/>
    <lineage>
        <taxon>Bacteria</taxon>
        <taxon>Pseudomonadati</taxon>
        <taxon>Pseudomonadota</taxon>
        <taxon>Magnetococcia</taxon>
        <taxon>Magnetococcales</taxon>
        <taxon>Magnetococcaceae</taxon>
        <taxon>Magnetofaba</taxon>
    </lineage>
</organism>
<feature type="compositionally biased region" description="Low complexity" evidence="1">
    <location>
        <begin position="34"/>
        <end position="65"/>
    </location>
</feature>
<dbReference type="AlphaFoldDB" id="A0A1Y2K2E6"/>
<dbReference type="RefSeq" id="WP_085444036.1">
    <property type="nucleotide sequence ID" value="NZ_LVJN01000020.1"/>
</dbReference>
<dbReference type="InterPro" id="IPR032710">
    <property type="entry name" value="NTF2-like_dom_sf"/>
</dbReference>
<dbReference type="Gene3D" id="3.10.450.240">
    <property type="match status" value="1"/>
</dbReference>
<evidence type="ECO:0000259" key="3">
    <source>
        <dbReference type="SMART" id="SM00978"/>
    </source>
</evidence>
<evidence type="ECO:0000313" key="4">
    <source>
        <dbReference type="EMBL" id="OSM01776.1"/>
    </source>
</evidence>
<sequence length="354" mass="38013">MRPYRWFALLGITLTLGFAAMTVLPDDADARMGRSSSFGSRGSRSFMTPQQPSRQSFSYQRQQQSAKPQMAPAQQRRGGILGGFGGMLGGLLLGGAIGSLLFGGGLGAGGIGLLEILLIGGLIWFGLRWFKSRQMGGAEQPRHGGGFDPRGGQAEAMQTAGGRYDYAPEPEPQAEPLARQGATFGGADAAEPQDDARDDLQNGLAAIARDDAHFNEFDFIDGAKHCFGLLQDAWADGDVEKLRAWLTEPMLAQVSGQLQQMRAQGLREVVEDPRIDDAAVTEAWAEASAHFITVRFDATLTEYVENASGAVVEGDRDAPQQICEYWTFTRAAGGGVDAWRLTAIQQPDQAAAQE</sequence>
<dbReference type="EMBL" id="LVJN01000020">
    <property type="protein sequence ID" value="OSM01776.1"/>
    <property type="molecule type" value="Genomic_DNA"/>
</dbReference>
<gene>
    <name evidence="4" type="ORF">MAIT1_01812</name>
</gene>
<dbReference type="PANTHER" id="PTHR41542">
    <property type="entry name" value="BLL5807 PROTEIN"/>
    <property type="match status" value="1"/>
</dbReference>
<feature type="transmembrane region" description="Helical" evidence="2">
    <location>
        <begin position="6"/>
        <end position="24"/>
    </location>
</feature>
<protein>
    <submittedName>
        <fullName evidence="4">Putative import inner membrane translocase subunit Tim44</fullName>
    </submittedName>
</protein>
<keyword evidence="5" id="KW-1185">Reference proteome</keyword>
<evidence type="ECO:0000256" key="2">
    <source>
        <dbReference type="SAM" id="Phobius"/>
    </source>
</evidence>
<evidence type="ECO:0000313" key="5">
    <source>
        <dbReference type="Proteomes" id="UP000194003"/>
    </source>
</evidence>
<feature type="region of interest" description="Disordered" evidence="1">
    <location>
        <begin position="136"/>
        <end position="155"/>
    </location>
</feature>
<keyword evidence="2" id="KW-0472">Membrane</keyword>
<dbReference type="NCBIfam" id="NF033779">
    <property type="entry name" value="Tim44_TimA_adap"/>
    <property type="match status" value="1"/>
</dbReference>
<feature type="domain" description="Tim44-like" evidence="3">
    <location>
        <begin position="200"/>
        <end position="346"/>
    </location>
</feature>
<evidence type="ECO:0000256" key="1">
    <source>
        <dbReference type="SAM" id="MobiDB-lite"/>
    </source>
</evidence>
<dbReference type="Pfam" id="PF04280">
    <property type="entry name" value="Tim44"/>
    <property type="match status" value="1"/>
</dbReference>
<dbReference type="STRING" id="1434232.MAIT1_01812"/>
<accession>A0A1Y2K2E6</accession>
<feature type="transmembrane region" description="Helical" evidence="2">
    <location>
        <begin position="108"/>
        <end position="127"/>
    </location>
</feature>
<dbReference type="Proteomes" id="UP000194003">
    <property type="component" value="Unassembled WGS sequence"/>
</dbReference>
<feature type="transmembrane region" description="Helical" evidence="2">
    <location>
        <begin position="80"/>
        <end position="102"/>
    </location>
</feature>
<dbReference type="SMART" id="SM00978">
    <property type="entry name" value="Tim44"/>
    <property type="match status" value="1"/>
</dbReference>
<reference evidence="4 5" key="1">
    <citation type="journal article" date="2016" name="BMC Genomics">
        <title>Combined genomic and structural analyses of a cultured magnetotactic bacterium reveals its niche adaptation to a dynamic environment.</title>
        <authorList>
            <person name="Araujo A.C."/>
            <person name="Morillo V."/>
            <person name="Cypriano J."/>
            <person name="Teixeira L.C."/>
            <person name="Leao P."/>
            <person name="Lyra S."/>
            <person name="Almeida L.G."/>
            <person name="Bazylinski D.A."/>
            <person name="Vasconcellos A.T."/>
            <person name="Abreu F."/>
            <person name="Lins U."/>
        </authorList>
    </citation>
    <scope>NUCLEOTIDE SEQUENCE [LARGE SCALE GENOMIC DNA]</scope>
    <source>
        <strain evidence="4 5">IT-1</strain>
    </source>
</reference>
<dbReference type="OrthoDB" id="9798618at2"/>
<keyword evidence="2" id="KW-0812">Transmembrane</keyword>
<name>A0A1Y2K2E6_9PROT</name>
<feature type="region of interest" description="Disordered" evidence="1">
    <location>
        <begin position="34"/>
        <end position="74"/>
    </location>
</feature>
<comment type="caution">
    <text evidence="4">The sequence shown here is derived from an EMBL/GenBank/DDBJ whole genome shotgun (WGS) entry which is preliminary data.</text>
</comment>
<dbReference type="InterPro" id="IPR007379">
    <property type="entry name" value="Tim44-like_dom"/>
</dbReference>
<keyword evidence="2" id="KW-1133">Transmembrane helix</keyword>
<proteinExistence type="predicted"/>